<protein>
    <submittedName>
        <fullName evidence="8">ABC transporter ATP-binding protein</fullName>
    </submittedName>
</protein>
<dbReference type="AlphaFoldDB" id="A0A5E5PCC9"/>
<dbReference type="PROSITE" id="PS00211">
    <property type="entry name" value="ABC_TRANSPORTER_1"/>
    <property type="match status" value="1"/>
</dbReference>
<dbReference type="GO" id="GO:0016887">
    <property type="term" value="F:ATP hydrolysis activity"/>
    <property type="evidence" value="ECO:0007669"/>
    <property type="project" value="InterPro"/>
</dbReference>
<dbReference type="InterPro" id="IPR003593">
    <property type="entry name" value="AAA+_ATPase"/>
</dbReference>
<sequence>MTLASLIPRKERDVLTMKVMSSPAADGTRPRAAVPGDVPAALAISLHEVAKTFEGAGVRALDPLSLEVPRGEFVAVLGPSGCGKSTLLRLIGGLYPCDPSGVVRVFGDEVKAPSPHVGIVFQTYNLLPWLNVVENLCLCAQTRGMPRNVINERVPGMLQVLGLDDFANRYPHELSGGMRQRVALGQALITQPDLLLLDEPFGALDALTRDRLNVELLRLCQTNRQSVLLVTHSIDEAVFMADRVLVMSPRPGRVVQDIRVNLPRPRDPKVTRRLPEYGRLVTELGEIMGVA</sequence>
<name>A0A5E5PCC9_9BURK</name>
<dbReference type="Proteomes" id="UP000364291">
    <property type="component" value="Unassembled WGS sequence"/>
</dbReference>
<dbReference type="SMART" id="SM00382">
    <property type="entry name" value="AAA"/>
    <property type="match status" value="1"/>
</dbReference>
<dbReference type="CDD" id="cd03293">
    <property type="entry name" value="ABC_NrtD_SsuB_transporters"/>
    <property type="match status" value="1"/>
</dbReference>
<keyword evidence="2" id="KW-0813">Transport</keyword>
<organism evidence="8 9">
    <name type="scientific">Pandoraea apista</name>
    <dbReference type="NCBI Taxonomy" id="93218"/>
    <lineage>
        <taxon>Bacteria</taxon>
        <taxon>Pseudomonadati</taxon>
        <taxon>Pseudomonadota</taxon>
        <taxon>Betaproteobacteria</taxon>
        <taxon>Burkholderiales</taxon>
        <taxon>Burkholderiaceae</taxon>
        <taxon>Pandoraea</taxon>
    </lineage>
</organism>
<evidence type="ECO:0000256" key="1">
    <source>
        <dbReference type="ARBA" id="ARBA00005417"/>
    </source>
</evidence>
<dbReference type="SUPFAM" id="SSF52540">
    <property type="entry name" value="P-loop containing nucleoside triphosphate hydrolases"/>
    <property type="match status" value="1"/>
</dbReference>
<evidence type="ECO:0000256" key="5">
    <source>
        <dbReference type="ARBA" id="ARBA00022741"/>
    </source>
</evidence>
<dbReference type="InterPro" id="IPR050166">
    <property type="entry name" value="ABC_transporter_ATP-bind"/>
</dbReference>
<dbReference type="PANTHER" id="PTHR42788:SF13">
    <property type="entry name" value="ALIPHATIC SULFONATES IMPORT ATP-BINDING PROTEIN SSUB"/>
    <property type="match status" value="1"/>
</dbReference>
<accession>A0A5E5PCC9</accession>
<dbReference type="InterPro" id="IPR027417">
    <property type="entry name" value="P-loop_NTPase"/>
</dbReference>
<evidence type="ECO:0000256" key="2">
    <source>
        <dbReference type="ARBA" id="ARBA00022448"/>
    </source>
</evidence>
<keyword evidence="5" id="KW-0547">Nucleotide-binding</keyword>
<keyword evidence="4" id="KW-0997">Cell inner membrane</keyword>
<dbReference type="GeneID" id="47015723"/>
<dbReference type="GO" id="GO:0005524">
    <property type="term" value="F:ATP binding"/>
    <property type="evidence" value="ECO:0007669"/>
    <property type="project" value="UniProtKB-KW"/>
</dbReference>
<dbReference type="InterPro" id="IPR017871">
    <property type="entry name" value="ABC_transporter-like_CS"/>
</dbReference>
<dbReference type="Gene3D" id="3.40.50.300">
    <property type="entry name" value="P-loop containing nucleotide triphosphate hydrolases"/>
    <property type="match status" value="1"/>
</dbReference>
<comment type="similarity">
    <text evidence="1">Belongs to the ABC transporter superfamily.</text>
</comment>
<reference evidence="8 9" key="1">
    <citation type="submission" date="2019-08" db="EMBL/GenBank/DDBJ databases">
        <authorList>
            <person name="Peeters C."/>
        </authorList>
    </citation>
    <scope>NUCLEOTIDE SEQUENCE [LARGE SCALE GENOMIC DNA]</scope>
    <source>
        <strain evidence="8 9">LMG 18089</strain>
    </source>
</reference>
<feature type="domain" description="ABC transporter" evidence="7">
    <location>
        <begin position="44"/>
        <end position="274"/>
    </location>
</feature>
<evidence type="ECO:0000313" key="8">
    <source>
        <dbReference type="EMBL" id="VVG73785.1"/>
    </source>
</evidence>
<dbReference type="PROSITE" id="PS50893">
    <property type="entry name" value="ABC_TRANSPORTER_2"/>
    <property type="match status" value="1"/>
</dbReference>
<dbReference type="InterPro" id="IPR003439">
    <property type="entry name" value="ABC_transporter-like_ATP-bd"/>
</dbReference>
<dbReference type="Pfam" id="PF00005">
    <property type="entry name" value="ABC_tran"/>
    <property type="match status" value="1"/>
</dbReference>
<keyword evidence="4" id="KW-0472">Membrane</keyword>
<dbReference type="PANTHER" id="PTHR42788">
    <property type="entry name" value="TAURINE IMPORT ATP-BINDING PROTEIN-RELATED"/>
    <property type="match status" value="1"/>
</dbReference>
<evidence type="ECO:0000256" key="3">
    <source>
        <dbReference type="ARBA" id="ARBA00022475"/>
    </source>
</evidence>
<keyword evidence="6 8" id="KW-0067">ATP-binding</keyword>
<dbReference type="EMBL" id="CABPSX010000013">
    <property type="protein sequence ID" value="VVG73785.1"/>
    <property type="molecule type" value="Genomic_DNA"/>
</dbReference>
<keyword evidence="3" id="KW-1003">Cell membrane</keyword>
<evidence type="ECO:0000259" key="7">
    <source>
        <dbReference type="PROSITE" id="PS50893"/>
    </source>
</evidence>
<dbReference type="RefSeq" id="WP_082117961.1">
    <property type="nucleotide sequence ID" value="NZ_CABPSX010000013.1"/>
</dbReference>
<evidence type="ECO:0000313" key="9">
    <source>
        <dbReference type="Proteomes" id="UP000364291"/>
    </source>
</evidence>
<gene>
    <name evidence="8" type="ORF">PAP18089_04794</name>
</gene>
<evidence type="ECO:0000256" key="6">
    <source>
        <dbReference type="ARBA" id="ARBA00022840"/>
    </source>
</evidence>
<evidence type="ECO:0000256" key="4">
    <source>
        <dbReference type="ARBA" id="ARBA00022519"/>
    </source>
</evidence>
<proteinExistence type="inferred from homology"/>